<dbReference type="Proteomes" id="UP001335737">
    <property type="component" value="Unassembled WGS sequence"/>
</dbReference>
<evidence type="ECO:0000259" key="1">
    <source>
        <dbReference type="Pfam" id="PF01882"/>
    </source>
</evidence>
<name>A0ABU6KK01_9BACI</name>
<dbReference type="InterPro" id="IPR036465">
    <property type="entry name" value="vWFA_dom_sf"/>
</dbReference>
<dbReference type="PANTHER" id="PTHR34351:SF2">
    <property type="entry name" value="DUF58 DOMAIN-CONTAINING PROTEIN"/>
    <property type="match status" value="1"/>
</dbReference>
<dbReference type="PANTHER" id="PTHR34351">
    <property type="entry name" value="SLR1927 PROTEIN-RELATED"/>
    <property type="match status" value="1"/>
</dbReference>
<feature type="domain" description="DUF58" evidence="1">
    <location>
        <begin position="166"/>
        <end position="324"/>
    </location>
</feature>
<evidence type="ECO:0000313" key="3">
    <source>
        <dbReference type="Proteomes" id="UP001335737"/>
    </source>
</evidence>
<dbReference type="EMBL" id="JARZFX010000017">
    <property type="protein sequence ID" value="MEC5425647.1"/>
    <property type="molecule type" value="Genomic_DNA"/>
</dbReference>
<dbReference type="SUPFAM" id="SSF53300">
    <property type="entry name" value="vWA-like"/>
    <property type="match status" value="1"/>
</dbReference>
<sequence length="368" mass="43083">MKNWKVTRKLSHHVIRAGDGITVTLQVRRSVPFPLYYCICEEIFPTTLKKIDNRNDKYQYMDRPNKLKVDRSIKEIVFPSFRRVFEITYKIEQVPRGEHTLQKVRIRTGDVFGFVKKEHVFNISDKLVAYPKARAIHMTEQLSNFEQGSAASYTFNLKNTNVASGVREYAPGDKFSWIDWKQTARKNEVMTKEFEQEKSTDILLILDSCYYEGINYLAFEASVEVTISLIREIRRQSTNVGLLSIGETSIHFPEQNDYQQQDWIRQHLTRIQPNGSQVFSNKLKEEVMKLESSNIVMIITTRITNSFKETIQKMKQRTKRVVVIYVQSSKLISQTDYLTMQKLQFEGVSVHLLTEKQLMKNPIEVNMI</sequence>
<organism evidence="2 3">
    <name type="scientific">Virgibacillus tibetensis</name>
    <dbReference type="NCBI Taxonomy" id="3042313"/>
    <lineage>
        <taxon>Bacteria</taxon>
        <taxon>Bacillati</taxon>
        <taxon>Bacillota</taxon>
        <taxon>Bacilli</taxon>
        <taxon>Bacillales</taxon>
        <taxon>Bacillaceae</taxon>
        <taxon>Virgibacillus</taxon>
    </lineage>
</organism>
<evidence type="ECO:0000313" key="2">
    <source>
        <dbReference type="EMBL" id="MEC5425647.1"/>
    </source>
</evidence>
<protein>
    <submittedName>
        <fullName evidence="2">DUF58 domain-containing protein</fullName>
    </submittedName>
</protein>
<comment type="caution">
    <text evidence="2">The sequence shown here is derived from an EMBL/GenBank/DDBJ whole genome shotgun (WGS) entry which is preliminary data.</text>
</comment>
<dbReference type="InterPro" id="IPR002881">
    <property type="entry name" value="DUF58"/>
</dbReference>
<dbReference type="Pfam" id="PF01882">
    <property type="entry name" value="DUF58"/>
    <property type="match status" value="1"/>
</dbReference>
<keyword evidence="3" id="KW-1185">Reference proteome</keyword>
<gene>
    <name evidence="2" type="ORF">QGM71_19390</name>
</gene>
<reference evidence="2 3" key="1">
    <citation type="journal article" date="2024" name="Int. J. Syst. Evol. Microbiol.">
        <title>Virgibacillus tibetensis sp. nov., isolated from salt lake on the Tibetan Plateau of China.</title>
        <authorList>
            <person name="Phurbu D."/>
            <person name="Liu Z.-X."/>
            <person name="Wang R."/>
            <person name="Zheng Y.-Y."/>
            <person name="Liu H.-C."/>
            <person name="Zhou Y.-G."/>
            <person name="Yu Y.-J."/>
            <person name="Li A.-H."/>
        </authorList>
    </citation>
    <scope>NUCLEOTIDE SEQUENCE [LARGE SCALE GENOMIC DNA]</scope>
    <source>
        <strain evidence="2 3">C22-A2</strain>
    </source>
</reference>
<dbReference type="Gene3D" id="3.40.50.410">
    <property type="entry name" value="von Willebrand factor, type A domain"/>
    <property type="match status" value="1"/>
</dbReference>
<accession>A0ABU6KK01</accession>
<proteinExistence type="predicted"/>